<dbReference type="OMA" id="VEAMPVI"/>
<dbReference type="EnsemblMetazoa" id="ASTEI02690-RA">
    <property type="protein sequence ID" value="ASTEI02690-PA"/>
    <property type="gene ID" value="ASTEI02690"/>
</dbReference>
<accession>A0A182Y2K4</accession>
<evidence type="ECO:0000313" key="1">
    <source>
        <dbReference type="EnsemblMetazoa" id="ASTEI02690-PA"/>
    </source>
</evidence>
<reference evidence="1" key="2">
    <citation type="submission" date="2020-05" db="UniProtKB">
        <authorList>
            <consortium name="EnsemblMetazoa"/>
        </authorList>
    </citation>
    <scope>IDENTIFICATION</scope>
    <source>
        <strain evidence="1">Indian</strain>
    </source>
</reference>
<dbReference type="VEuPathDB" id="VectorBase:ASTEI20_037947"/>
<protein>
    <submittedName>
        <fullName evidence="1">Uncharacterized protein</fullName>
    </submittedName>
</protein>
<dbReference type="GeneID" id="118514400"/>
<organism evidence="1 2">
    <name type="scientific">Anopheles stephensi</name>
    <name type="common">Indo-Pakistan malaria mosquito</name>
    <dbReference type="NCBI Taxonomy" id="30069"/>
    <lineage>
        <taxon>Eukaryota</taxon>
        <taxon>Metazoa</taxon>
        <taxon>Ecdysozoa</taxon>
        <taxon>Arthropoda</taxon>
        <taxon>Hexapoda</taxon>
        <taxon>Insecta</taxon>
        <taxon>Pterygota</taxon>
        <taxon>Neoptera</taxon>
        <taxon>Endopterygota</taxon>
        <taxon>Diptera</taxon>
        <taxon>Nematocera</taxon>
        <taxon>Culicoidea</taxon>
        <taxon>Culicidae</taxon>
        <taxon>Anophelinae</taxon>
        <taxon>Anopheles</taxon>
    </lineage>
</organism>
<keyword evidence="2" id="KW-1185">Reference proteome</keyword>
<dbReference type="Proteomes" id="UP000076408">
    <property type="component" value="Unassembled WGS sequence"/>
</dbReference>
<dbReference type="AlphaFoldDB" id="A0A182Y2K4"/>
<proteinExistence type="predicted"/>
<name>A0A182Y2K4_ANOST</name>
<evidence type="ECO:0000313" key="2">
    <source>
        <dbReference type="Proteomes" id="UP000076408"/>
    </source>
</evidence>
<dbReference type="KEGG" id="aste:118514400"/>
<dbReference type="RefSeq" id="XP_035917173.1">
    <property type="nucleotide sequence ID" value="XM_036061280.1"/>
</dbReference>
<sequence>MNAVIFVLCVLLATSGAVPVEQNGTSSFAAGLGAALTNIANSFVVVSEDVEPNVNSRLDVEKPAVPHLESANALPSLVHISLTPEEHHIKAETEELVYTNDTDAQGVVKITIVGEDISDEITTDTTTTEVEVDDDDDAATTTTTEAFTTTDEVEDDEGLTTTLEPITTASPKVLSTTPAAVLTVLGSDQVDKEKEEEIKENIKEVEAMPVIFTSGV</sequence>
<dbReference type="VEuPathDB" id="VectorBase:ASTE007817"/>
<reference evidence="2" key="1">
    <citation type="journal article" date="2014" name="Genome Biol.">
        <title>Genome analysis of a major urban malaria vector mosquito, Anopheles stephensi.</title>
        <authorList>
            <person name="Jiang X."/>
            <person name="Peery A."/>
            <person name="Hall A.B."/>
            <person name="Sharma A."/>
            <person name="Chen X.G."/>
            <person name="Waterhouse R.M."/>
            <person name="Komissarov A."/>
            <person name="Riehle M.M."/>
            <person name="Shouche Y."/>
            <person name="Sharakhova M.V."/>
            <person name="Lawson D."/>
            <person name="Pakpour N."/>
            <person name="Arensburger P."/>
            <person name="Davidson V.L."/>
            <person name="Eiglmeier K."/>
            <person name="Emrich S."/>
            <person name="George P."/>
            <person name="Kennedy R.C."/>
            <person name="Mane S.P."/>
            <person name="Maslen G."/>
            <person name="Oringanje C."/>
            <person name="Qi Y."/>
            <person name="Settlage R."/>
            <person name="Tojo M."/>
            <person name="Tubio J.M."/>
            <person name="Unger M.F."/>
            <person name="Wang B."/>
            <person name="Vernick K.D."/>
            <person name="Ribeiro J.M."/>
            <person name="James A.A."/>
            <person name="Michel K."/>
            <person name="Riehle M.A."/>
            <person name="Luckhart S."/>
            <person name="Sharakhov I.V."/>
            <person name="Tu Z."/>
        </authorList>
    </citation>
    <scope>NUCLEOTIDE SEQUENCE [LARGE SCALE GENOMIC DNA]</scope>
    <source>
        <strain evidence="2">Indian</strain>
    </source>
</reference>
<dbReference type="OrthoDB" id="7744586at2759"/>
<dbReference type="VEuPathDB" id="VectorBase:ASTEI02690"/>